<protein>
    <submittedName>
        <fullName evidence="1">Uncharacterized protein</fullName>
    </submittedName>
</protein>
<dbReference type="AlphaFoldDB" id="A0AAE1E671"/>
<sequence>MKLIEENDRNIEPPRYCVFSAGLSNSRTAQGDSLDYPALHQEWIMRYGYPSTEHLGPIDTRSCGKTFLIDRGVCFVSSAVSPGL</sequence>
<proteinExistence type="predicted"/>
<accession>A0AAE1E671</accession>
<reference evidence="1" key="1">
    <citation type="journal article" date="2023" name="G3 (Bethesda)">
        <title>A reference genome for the long-term kleptoplast-retaining sea slug Elysia crispata morphotype clarki.</title>
        <authorList>
            <person name="Eastman K.E."/>
            <person name="Pendleton A.L."/>
            <person name="Shaikh M.A."/>
            <person name="Suttiyut T."/>
            <person name="Ogas R."/>
            <person name="Tomko P."/>
            <person name="Gavelis G."/>
            <person name="Widhalm J.R."/>
            <person name="Wisecaver J.H."/>
        </authorList>
    </citation>
    <scope>NUCLEOTIDE SEQUENCE</scope>
    <source>
        <strain evidence="1">ECLA1</strain>
    </source>
</reference>
<dbReference type="Proteomes" id="UP001283361">
    <property type="component" value="Unassembled WGS sequence"/>
</dbReference>
<dbReference type="EMBL" id="JAWDGP010001129">
    <property type="protein sequence ID" value="KAK3794353.1"/>
    <property type="molecule type" value="Genomic_DNA"/>
</dbReference>
<name>A0AAE1E671_9GAST</name>
<keyword evidence="2" id="KW-1185">Reference proteome</keyword>
<gene>
    <name evidence="1" type="ORF">RRG08_061022</name>
</gene>
<organism evidence="1 2">
    <name type="scientific">Elysia crispata</name>
    <name type="common">lettuce slug</name>
    <dbReference type="NCBI Taxonomy" id="231223"/>
    <lineage>
        <taxon>Eukaryota</taxon>
        <taxon>Metazoa</taxon>
        <taxon>Spiralia</taxon>
        <taxon>Lophotrochozoa</taxon>
        <taxon>Mollusca</taxon>
        <taxon>Gastropoda</taxon>
        <taxon>Heterobranchia</taxon>
        <taxon>Euthyneura</taxon>
        <taxon>Panpulmonata</taxon>
        <taxon>Sacoglossa</taxon>
        <taxon>Placobranchoidea</taxon>
        <taxon>Plakobranchidae</taxon>
        <taxon>Elysia</taxon>
    </lineage>
</organism>
<comment type="caution">
    <text evidence="1">The sequence shown here is derived from an EMBL/GenBank/DDBJ whole genome shotgun (WGS) entry which is preliminary data.</text>
</comment>
<evidence type="ECO:0000313" key="1">
    <source>
        <dbReference type="EMBL" id="KAK3794353.1"/>
    </source>
</evidence>
<evidence type="ECO:0000313" key="2">
    <source>
        <dbReference type="Proteomes" id="UP001283361"/>
    </source>
</evidence>